<evidence type="ECO:0000313" key="2">
    <source>
        <dbReference type="EMBL" id="GGS31247.1"/>
    </source>
</evidence>
<protein>
    <submittedName>
        <fullName evidence="2">Uncharacterized protein</fullName>
    </submittedName>
</protein>
<keyword evidence="3" id="KW-1185">Reference proteome</keyword>
<gene>
    <name evidence="2" type="ORF">GCM10010253_00230</name>
</gene>
<dbReference type="Proteomes" id="UP000659767">
    <property type="component" value="Unassembled WGS sequence"/>
</dbReference>
<feature type="compositionally biased region" description="Basic and acidic residues" evidence="1">
    <location>
        <begin position="49"/>
        <end position="65"/>
    </location>
</feature>
<dbReference type="EMBL" id="BMSZ01000001">
    <property type="protein sequence ID" value="GGS31247.1"/>
    <property type="molecule type" value="Genomic_DNA"/>
</dbReference>
<name>A0ABQ2SLE3_STRBA</name>
<sequence length="65" mass="6851">MFDDVEAFVAEGFEQLVGGQRRRHAALLSLTVRGSRGRLGVRAAGPGAGERRQGAAEARRVTGDG</sequence>
<proteinExistence type="predicted"/>
<feature type="region of interest" description="Disordered" evidence="1">
    <location>
        <begin position="41"/>
        <end position="65"/>
    </location>
</feature>
<organism evidence="2 3">
    <name type="scientific">Streptomyces badius</name>
    <dbReference type="NCBI Taxonomy" id="1941"/>
    <lineage>
        <taxon>Bacteria</taxon>
        <taxon>Bacillati</taxon>
        <taxon>Actinomycetota</taxon>
        <taxon>Actinomycetes</taxon>
        <taxon>Kitasatosporales</taxon>
        <taxon>Streptomycetaceae</taxon>
        <taxon>Streptomyces</taxon>
    </lineage>
</organism>
<comment type="caution">
    <text evidence="2">The sequence shown here is derived from an EMBL/GenBank/DDBJ whole genome shotgun (WGS) entry which is preliminary data.</text>
</comment>
<reference evidence="3" key="1">
    <citation type="journal article" date="2019" name="Int. J. Syst. Evol. Microbiol.">
        <title>The Global Catalogue of Microorganisms (GCM) 10K type strain sequencing project: providing services to taxonomists for standard genome sequencing and annotation.</title>
        <authorList>
            <consortium name="The Broad Institute Genomics Platform"/>
            <consortium name="The Broad Institute Genome Sequencing Center for Infectious Disease"/>
            <person name="Wu L."/>
            <person name="Ma J."/>
        </authorList>
    </citation>
    <scope>NUCLEOTIDE SEQUENCE [LARGE SCALE GENOMIC DNA]</scope>
    <source>
        <strain evidence="3">JCM 4350</strain>
    </source>
</reference>
<accession>A0ABQ2SLE3</accession>
<evidence type="ECO:0000313" key="3">
    <source>
        <dbReference type="Proteomes" id="UP000659767"/>
    </source>
</evidence>
<evidence type="ECO:0000256" key="1">
    <source>
        <dbReference type="SAM" id="MobiDB-lite"/>
    </source>
</evidence>